<dbReference type="EMBL" id="CP144104">
    <property type="protein sequence ID" value="WWC90713.1"/>
    <property type="molecule type" value="Genomic_DNA"/>
</dbReference>
<keyword evidence="3" id="KW-1185">Reference proteome</keyword>
<dbReference type="GeneID" id="91096320"/>
<feature type="region of interest" description="Disordered" evidence="1">
    <location>
        <begin position="357"/>
        <end position="447"/>
    </location>
</feature>
<feature type="compositionally biased region" description="Polar residues" evidence="1">
    <location>
        <begin position="60"/>
        <end position="70"/>
    </location>
</feature>
<organism evidence="2 3">
    <name type="scientific">Kwoniella dendrophila CBS 6074</name>
    <dbReference type="NCBI Taxonomy" id="1295534"/>
    <lineage>
        <taxon>Eukaryota</taxon>
        <taxon>Fungi</taxon>
        <taxon>Dikarya</taxon>
        <taxon>Basidiomycota</taxon>
        <taxon>Agaricomycotina</taxon>
        <taxon>Tremellomycetes</taxon>
        <taxon>Tremellales</taxon>
        <taxon>Cryptococcaceae</taxon>
        <taxon>Kwoniella</taxon>
    </lineage>
</organism>
<feature type="region of interest" description="Disordered" evidence="1">
    <location>
        <begin position="1"/>
        <end position="137"/>
    </location>
</feature>
<name>A0AAX4K0Q7_9TREE</name>
<protein>
    <submittedName>
        <fullName evidence="2">Uncharacterized protein</fullName>
    </submittedName>
</protein>
<dbReference type="AlphaFoldDB" id="A0AAX4K0Q7"/>
<proteinExistence type="predicted"/>
<reference evidence="2 3" key="1">
    <citation type="submission" date="2024-01" db="EMBL/GenBank/DDBJ databases">
        <title>Comparative genomics of Cryptococcus and Kwoniella reveals pathogenesis evolution and contrasting modes of karyotype evolution via chromosome fusion or intercentromeric recombination.</title>
        <authorList>
            <person name="Coelho M.A."/>
            <person name="David-Palma M."/>
            <person name="Shea T."/>
            <person name="Bowers K."/>
            <person name="McGinley-Smith S."/>
            <person name="Mohammad A.W."/>
            <person name="Gnirke A."/>
            <person name="Yurkov A.M."/>
            <person name="Nowrousian M."/>
            <person name="Sun S."/>
            <person name="Cuomo C.A."/>
            <person name="Heitman J."/>
        </authorList>
    </citation>
    <scope>NUCLEOTIDE SEQUENCE [LARGE SCALE GENOMIC DNA]</scope>
    <source>
        <strain evidence="2 3">CBS 6074</strain>
    </source>
</reference>
<evidence type="ECO:0000256" key="1">
    <source>
        <dbReference type="SAM" id="MobiDB-lite"/>
    </source>
</evidence>
<accession>A0AAX4K0Q7</accession>
<feature type="compositionally biased region" description="Polar residues" evidence="1">
    <location>
        <begin position="77"/>
        <end position="87"/>
    </location>
</feature>
<feature type="compositionally biased region" description="Acidic residues" evidence="1">
    <location>
        <begin position="359"/>
        <end position="368"/>
    </location>
</feature>
<feature type="compositionally biased region" description="Low complexity" evidence="1">
    <location>
        <begin position="122"/>
        <end position="132"/>
    </location>
</feature>
<sequence>MKISQPKSIFSTRRNQKNPQNQHQSSSSSTRSRESFIQKTKSFVINNTTTNKRSTKEKSSITPTTTSRSANLDKSKLSFQVKSSSTTKKQEQNIRDILNHSSSNSKSKYKQNENQARKQEEAAISATSSTSEVKQNEHQSLNDGLAICLFGYSVQAQTHKIEDNISSATNLSKGNNLPGISETKPSIQTSNLFEEMYDTTLEEEIRQQAVMAEVLPDAEMWAKWEKTEAPLRQGRGWYPKLDRHFLELLVISEIHALSNPINGNSGGGGGGGNSDKIHRHANRVRRVACERIGSERLNAYCDRVKEAFEAYMMGGWSNQHLHHHHQEQFHQQSVIQQEHNEDDVDDDVDDDELKHLELSSEEDVEEDDHNIGSDLFSSSKNENDSVPEERGRNLQKGKGSIKREHTSSRNNSKTRNNDDAEERESVELQVPEINIIPSEEKQKNMSDNELMQSNLDSNLELSDIPLSDLKERSNEGSDSNSNSIFTQRSKGMDIDTDSDNDNDHTENNETSYSNIINKNGFFNSEKMIES</sequence>
<feature type="compositionally biased region" description="Polar residues" evidence="1">
    <location>
        <begin position="37"/>
        <end position="52"/>
    </location>
</feature>
<feature type="region of interest" description="Disordered" evidence="1">
    <location>
        <begin position="469"/>
        <end position="512"/>
    </location>
</feature>
<dbReference type="RefSeq" id="XP_066077476.1">
    <property type="nucleotide sequence ID" value="XM_066221379.1"/>
</dbReference>
<evidence type="ECO:0000313" key="2">
    <source>
        <dbReference type="EMBL" id="WWC90713.1"/>
    </source>
</evidence>
<dbReference type="Proteomes" id="UP001355207">
    <property type="component" value="Chromosome 7"/>
</dbReference>
<feature type="compositionally biased region" description="Polar residues" evidence="1">
    <location>
        <begin position="1"/>
        <end position="24"/>
    </location>
</feature>
<feature type="compositionally biased region" description="Polar residues" evidence="1">
    <location>
        <begin position="476"/>
        <end position="489"/>
    </location>
</feature>
<feature type="compositionally biased region" description="Basic and acidic residues" evidence="1">
    <location>
        <begin position="415"/>
        <end position="426"/>
    </location>
</feature>
<feature type="compositionally biased region" description="Basic and acidic residues" evidence="1">
    <location>
        <begin position="88"/>
        <end position="98"/>
    </location>
</feature>
<feature type="compositionally biased region" description="Basic and acidic residues" evidence="1">
    <location>
        <begin position="381"/>
        <end position="392"/>
    </location>
</feature>
<evidence type="ECO:0000313" key="3">
    <source>
        <dbReference type="Proteomes" id="UP001355207"/>
    </source>
</evidence>
<gene>
    <name evidence="2" type="ORF">L201_005650</name>
</gene>